<dbReference type="InterPro" id="IPR045851">
    <property type="entry name" value="AMP-bd_C_sf"/>
</dbReference>
<accession>A0ABR2VLX3</accession>
<dbReference type="EMBL" id="JASJQH010009444">
    <property type="protein sequence ID" value="KAK9679545.1"/>
    <property type="molecule type" value="Genomic_DNA"/>
</dbReference>
<proteinExistence type="predicted"/>
<reference evidence="1 2" key="1">
    <citation type="submission" date="2023-04" db="EMBL/GenBank/DDBJ databases">
        <title>Genome of Basidiobolus ranarum AG-B5.</title>
        <authorList>
            <person name="Stajich J.E."/>
            <person name="Carter-House D."/>
            <person name="Gryganskyi A."/>
        </authorList>
    </citation>
    <scope>NUCLEOTIDE SEQUENCE [LARGE SCALE GENOMIC DNA]</scope>
    <source>
        <strain evidence="1 2">AG-B5</strain>
    </source>
</reference>
<evidence type="ECO:0000313" key="1">
    <source>
        <dbReference type="EMBL" id="KAK9679545.1"/>
    </source>
</evidence>
<name>A0ABR2VLX3_9FUNG</name>
<feature type="non-terminal residue" evidence="1">
    <location>
        <position position="80"/>
    </location>
</feature>
<protein>
    <submittedName>
        <fullName evidence="1">Uncharacterized protein</fullName>
    </submittedName>
</protein>
<comment type="caution">
    <text evidence="1">The sequence shown here is derived from an EMBL/GenBank/DDBJ whole genome shotgun (WGS) entry which is preliminary data.</text>
</comment>
<evidence type="ECO:0000313" key="2">
    <source>
        <dbReference type="Proteomes" id="UP001479436"/>
    </source>
</evidence>
<gene>
    <name evidence="1" type="ORF">K7432_016237</name>
</gene>
<sequence>MSLVAFLSFNDTDNNETAVEVLLSPNSLLTTSYIDELQSIMKKRLPSYMIPNICLPLNRISVNSKDLLSISAFDERSMAI</sequence>
<dbReference type="Proteomes" id="UP001479436">
    <property type="component" value="Unassembled WGS sequence"/>
</dbReference>
<organism evidence="1 2">
    <name type="scientific">Basidiobolus ranarum</name>
    <dbReference type="NCBI Taxonomy" id="34480"/>
    <lineage>
        <taxon>Eukaryota</taxon>
        <taxon>Fungi</taxon>
        <taxon>Fungi incertae sedis</taxon>
        <taxon>Zoopagomycota</taxon>
        <taxon>Entomophthoromycotina</taxon>
        <taxon>Basidiobolomycetes</taxon>
        <taxon>Basidiobolales</taxon>
        <taxon>Basidiobolaceae</taxon>
        <taxon>Basidiobolus</taxon>
    </lineage>
</organism>
<keyword evidence="2" id="KW-1185">Reference proteome</keyword>
<dbReference type="Gene3D" id="3.30.300.30">
    <property type="match status" value="1"/>
</dbReference>